<dbReference type="PATRIC" id="fig|1608994.3.peg.4126"/>
<dbReference type="InterPro" id="IPR010732">
    <property type="entry name" value="T6SS_TssG-like"/>
</dbReference>
<gene>
    <name evidence="1" type="ORF">TU86_17190</name>
</gene>
<name>A0A0J6IDN2_9PSED</name>
<evidence type="ECO:0000313" key="1">
    <source>
        <dbReference type="EMBL" id="KMN12730.1"/>
    </source>
</evidence>
<sequence>MPTPKRRLDIGVIARMVEQPYRYEFFQAVRVLEHLFVGQGDRPGDVVGKRLQFHNTLTLGFPASELERMEVLANTPEQGLERVERWQAHFQGHLDSVALTPAFFGLLGGQGALPLSYTERLGEREVVHRDRAARAFLDIFSNRATALFYGAWKKYRLALQYELDRQGRFLPLTQALTGLTQRFLSNDPESGGVSDQALAFYSGAIGHRPLSAAYLQRVLSEYFQVPVRIEQFVGGWHSVPTDQRSHLGAPGLTLGRNALVGGRVWQCDLRMRLWIGPLLRETFDDFLPGANAAKALATWLILMVGSSLEFEVCLVLQADQVAGVTLSPTGSRRLGRDAFLVTQAQQVDRTDARYQIATLH</sequence>
<dbReference type="NCBIfam" id="TIGR03347">
    <property type="entry name" value="VI_chp_1"/>
    <property type="match status" value="1"/>
</dbReference>
<dbReference type="STRING" id="1608994.TU86_17190"/>
<reference evidence="1 2" key="1">
    <citation type="submission" date="2015-02" db="EMBL/GenBank/DDBJ databases">
        <title>Pseudomonas helleri sp. nov. and Pseudomonas weihenstephanensis sp. nov., isolated from raw cows milk.</title>
        <authorList>
            <person name="von Neubeck M."/>
            <person name="Huptas C."/>
            <person name="Wenning M."/>
            <person name="Scherer S."/>
        </authorList>
    </citation>
    <scope>NUCLEOTIDE SEQUENCE [LARGE SCALE GENOMIC DNA]</scope>
    <source>
        <strain evidence="1 2">DSM 29166</strain>
    </source>
</reference>
<proteinExistence type="predicted"/>
<dbReference type="Proteomes" id="UP000036325">
    <property type="component" value="Unassembled WGS sequence"/>
</dbReference>
<protein>
    <submittedName>
        <fullName evidence="1">Type VI secretion protein</fullName>
    </submittedName>
</protein>
<dbReference type="OrthoDB" id="1523296at2"/>
<accession>A0A0J6IDN2</accession>
<dbReference type="Pfam" id="PF06996">
    <property type="entry name" value="T6SS_TssG"/>
    <property type="match status" value="1"/>
</dbReference>
<evidence type="ECO:0000313" key="2">
    <source>
        <dbReference type="Proteomes" id="UP000036325"/>
    </source>
</evidence>
<dbReference type="AlphaFoldDB" id="A0A0J6IDN2"/>
<dbReference type="PANTHER" id="PTHR35564:SF4">
    <property type="entry name" value="CYTOPLASMIC PROTEIN"/>
    <property type="match status" value="1"/>
</dbReference>
<dbReference type="PANTHER" id="PTHR35564">
    <property type="match status" value="1"/>
</dbReference>
<organism evidence="1 2">
    <name type="scientific">Pseudomonas weihenstephanensis</name>
    <dbReference type="NCBI Taxonomy" id="1608994"/>
    <lineage>
        <taxon>Bacteria</taxon>
        <taxon>Pseudomonadati</taxon>
        <taxon>Pseudomonadota</taxon>
        <taxon>Gammaproteobacteria</taxon>
        <taxon>Pseudomonadales</taxon>
        <taxon>Pseudomonadaceae</taxon>
        <taxon>Pseudomonas</taxon>
    </lineage>
</organism>
<dbReference type="RefSeq" id="WP_048365506.1">
    <property type="nucleotide sequence ID" value="NZ_JYLF01000007.1"/>
</dbReference>
<dbReference type="EMBL" id="JYLF01000007">
    <property type="protein sequence ID" value="KMN12730.1"/>
    <property type="molecule type" value="Genomic_DNA"/>
</dbReference>
<comment type="caution">
    <text evidence="1">The sequence shown here is derived from an EMBL/GenBank/DDBJ whole genome shotgun (WGS) entry which is preliminary data.</text>
</comment>